<dbReference type="GeneID" id="41332216"/>
<proteinExistence type="predicted"/>
<protein>
    <submittedName>
        <fullName evidence="1">FirrV-1-B26</fullName>
    </submittedName>
</protein>
<dbReference type="KEGG" id="vg:41332216"/>
<accession>Q6XM10</accession>
<evidence type="ECO:0000313" key="1">
    <source>
        <dbReference type="EMBL" id="AAR26901.1"/>
    </source>
</evidence>
<name>Q6XM10_9PHYC</name>
<reference evidence="1" key="2">
    <citation type="submission" date="2003-01" db="EMBL/GenBank/DDBJ databases">
        <title>Partial Nucleotide Sequence of the Feldmannia irregularis Virus FirrV-1 Genome: On the Evolution of Large Phaeoviral Genomes.</title>
        <authorList>
            <person name="Delaroque N."/>
            <person name="Knippers R."/>
            <person name="Mueller D.G."/>
            <person name="Boland W."/>
        </authorList>
    </citation>
    <scope>NUCLEOTIDE SEQUENCE</scope>
    <source>
        <strain evidence="1">FirrV-1</strain>
    </source>
</reference>
<dbReference type="RefSeq" id="YP_009665639.1">
    <property type="nucleotide sequence ID" value="NC_043252.1"/>
</dbReference>
<dbReference type="GO" id="GO:0003676">
    <property type="term" value="F:nucleic acid binding"/>
    <property type="evidence" value="ECO:0007669"/>
    <property type="project" value="InterPro"/>
</dbReference>
<dbReference type="InterPro" id="IPR012337">
    <property type="entry name" value="RNaseH-like_sf"/>
</dbReference>
<dbReference type="SUPFAM" id="SSF53098">
    <property type="entry name" value="Ribonuclease H-like"/>
    <property type="match status" value="1"/>
</dbReference>
<dbReference type="EMBL" id="AY225134">
    <property type="protein sequence ID" value="AAR26901.1"/>
    <property type="molecule type" value="Genomic_DNA"/>
</dbReference>
<sequence length="205" mass="23761">MSSTITRVLSVDIGIINMAYCIIDFWEKPGSAEYEFSLVHIEKRSIGTIRQSMYELMINVIAFLNEAEPIHAKTIDVVLIEKQLPRAIKNVVLSFVVMTYVHVRCTNDARFVQSWKKFDAVKYVFQKFACVQQVDFKKRGSRPLKQLSVELATRLFAEFQCLEGLRAIEEYRPKIDDICDVFLQSFTVFLQWRRFIATPTLSDSA</sequence>
<dbReference type="Gene3D" id="3.30.420.10">
    <property type="entry name" value="Ribonuclease H-like superfamily/Ribonuclease H"/>
    <property type="match status" value="1"/>
</dbReference>
<reference evidence="1" key="1">
    <citation type="journal article" date="2003" name="J. Mol. Evol.">
        <title>Comparisons of two large phaeoviral genomes and evolutionary implications.</title>
        <authorList>
            <person name="Delaroque N."/>
            <person name="Boland W."/>
            <person name="Muller D.G."/>
            <person name="Knippers R."/>
        </authorList>
    </citation>
    <scope>NUCLEOTIDE SEQUENCE</scope>
    <source>
        <strain evidence="1">FirrV-1</strain>
    </source>
</reference>
<dbReference type="InterPro" id="IPR036397">
    <property type="entry name" value="RNaseH_sf"/>
</dbReference>
<organism evidence="1">
    <name type="scientific">Feldmannia irregularis virus a</name>
    <dbReference type="NCBI Taxonomy" id="231992"/>
    <lineage>
        <taxon>Viruses</taxon>
        <taxon>Varidnaviria</taxon>
        <taxon>Bamfordvirae</taxon>
        <taxon>Nucleocytoviricota</taxon>
        <taxon>Megaviricetes</taxon>
        <taxon>Algavirales</taxon>
        <taxon>Phycodnaviridae</taxon>
        <taxon>Phaeovirus</taxon>
        <taxon>Phaeovirus irregularis</taxon>
    </lineage>
</organism>